<accession>A0ABW7GQP3</accession>
<evidence type="ECO:0000313" key="2">
    <source>
        <dbReference type="EMBL" id="MFG6464225.1"/>
    </source>
</evidence>
<proteinExistence type="predicted"/>
<dbReference type="InterPro" id="IPR013424">
    <property type="entry name" value="Ice-binding_C"/>
</dbReference>
<gene>
    <name evidence="2" type="ORF">ACG04Q_21835</name>
</gene>
<organism evidence="2 3">
    <name type="scientific">Pelomonas lactea</name>
    <dbReference type="NCBI Taxonomy" id="3299030"/>
    <lineage>
        <taxon>Bacteria</taxon>
        <taxon>Pseudomonadati</taxon>
        <taxon>Pseudomonadota</taxon>
        <taxon>Betaproteobacteria</taxon>
        <taxon>Burkholderiales</taxon>
        <taxon>Sphaerotilaceae</taxon>
        <taxon>Roseateles</taxon>
    </lineage>
</organism>
<evidence type="ECO:0000313" key="3">
    <source>
        <dbReference type="Proteomes" id="UP001606302"/>
    </source>
</evidence>
<keyword evidence="3" id="KW-1185">Reference proteome</keyword>
<evidence type="ECO:0000259" key="1">
    <source>
        <dbReference type="Pfam" id="PF07589"/>
    </source>
</evidence>
<dbReference type="RefSeq" id="WP_394513583.1">
    <property type="nucleotide sequence ID" value="NZ_JBIGHX010000009.1"/>
</dbReference>
<dbReference type="Proteomes" id="UP001606302">
    <property type="component" value="Unassembled WGS sequence"/>
</dbReference>
<dbReference type="Pfam" id="PF07589">
    <property type="entry name" value="PEP-CTERM"/>
    <property type="match status" value="1"/>
</dbReference>
<dbReference type="NCBIfam" id="TIGR02595">
    <property type="entry name" value="PEP_CTERM"/>
    <property type="match status" value="1"/>
</dbReference>
<feature type="domain" description="Ice-binding protein C-terminal" evidence="1">
    <location>
        <begin position="249"/>
        <end position="273"/>
    </location>
</feature>
<protein>
    <submittedName>
        <fullName evidence="2">PEP-CTERM sorting domain-containing protein</fullName>
    </submittedName>
</protein>
<comment type="caution">
    <text evidence="2">The sequence shown here is derived from an EMBL/GenBank/DDBJ whole genome shotgun (WGS) entry which is preliminary data.</text>
</comment>
<reference evidence="2 3" key="1">
    <citation type="submission" date="2024-08" db="EMBL/GenBank/DDBJ databases">
        <authorList>
            <person name="Lu H."/>
        </authorList>
    </citation>
    <scope>NUCLEOTIDE SEQUENCE [LARGE SCALE GENOMIC DNA]</scope>
    <source>
        <strain evidence="2 3">DXS20W</strain>
    </source>
</reference>
<sequence>MLSAVVAIGSASAQSRFYGWTVAGGYPSSFLSARADWSSDLGVDYEFFNGESAGAMTWTGQGSATGPTASNFLSGNTVGWELARRGGAAGATYSGGSFSAAPAMFVNGSTPAVTQIHLYSVLGDNDPGYGIDTKAQLKSYFFASSPEQPYAPMYYRIDWTLTASPQSGDVNLSAMLSLSEGHYATPLALNGSSGSVLGQLGTASYWYDGNWQYGTLEAWTYAGDGGSWGGAGRVDLWATITMSRQPLAAVPEPASSLMLALGLAGVVAGVARRRHGRLHPH</sequence>
<name>A0ABW7GQP3_9BURK</name>
<dbReference type="EMBL" id="JBIGHX010000009">
    <property type="protein sequence ID" value="MFG6464225.1"/>
    <property type="molecule type" value="Genomic_DNA"/>
</dbReference>